<dbReference type="PROSITE" id="PS50088">
    <property type="entry name" value="ANK_REPEAT"/>
    <property type="match status" value="2"/>
</dbReference>
<dbReference type="GO" id="GO:0004842">
    <property type="term" value="F:ubiquitin-protein transferase activity"/>
    <property type="evidence" value="ECO:0007669"/>
    <property type="project" value="TreeGrafter"/>
</dbReference>
<dbReference type="STRING" id="983964.A0A2T4A5Q9"/>
<feature type="non-terminal residue" evidence="4">
    <location>
        <position position="1"/>
    </location>
</feature>
<feature type="non-terminal residue" evidence="4">
    <location>
        <position position="72"/>
    </location>
</feature>
<keyword evidence="5" id="KW-1185">Reference proteome</keyword>
<dbReference type="GO" id="GO:0085020">
    <property type="term" value="P:protein K6-linked ubiquitination"/>
    <property type="evidence" value="ECO:0007669"/>
    <property type="project" value="TreeGrafter"/>
</dbReference>
<keyword evidence="2 3" id="KW-0040">ANK repeat</keyword>
<accession>A0A2T4A5Q9</accession>
<dbReference type="InterPro" id="IPR002110">
    <property type="entry name" value="Ankyrin_rpt"/>
</dbReference>
<keyword evidence="1" id="KW-0677">Repeat</keyword>
<dbReference type="AlphaFoldDB" id="A0A2T4A5Q9"/>
<gene>
    <name evidence="4" type="ORF">M431DRAFT_62242</name>
</gene>
<dbReference type="PROSITE" id="PS50297">
    <property type="entry name" value="ANK_REP_REGION"/>
    <property type="match status" value="2"/>
</dbReference>
<dbReference type="Proteomes" id="UP000241690">
    <property type="component" value="Unassembled WGS sequence"/>
</dbReference>
<evidence type="ECO:0000256" key="2">
    <source>
        <dbReference type="ARBA" id="ARBA00023043"/>
    </source>
</evidence>
<protein>
    <submittedName>
        <fullName evidence="4">Uncharacterized protein</fullName>
    </submittedName>
</protein>
<dbReference type="Gene3D" id="1.25.40.20">
    <property type="entry name" value="Ankyrin repeat-containing domain"/>
    <property type="match status" value="1"/>
</dbReference>
<dbReference type="PANTHER" id="PTHR24171:SF8">
    <property type="entry name" value="BRCA1-ASSOCIATED RING DOMAIN PROTEIN 1"/>
    <property type="match status" value="1"/>
</dbReference>
<evidence type="ECO:0000313" key="4">
    <source>
        <dbReference type="EMBL" id="PTB52368.1"/>
    </source>
</evidence>
<sequence length="72" mass="7753">EAIVKLLLDKGADIDVKDNSAGQTLLSMAAKHGHEALVKLLLERADLKTPAQTPLLFAAKYGSEELVKLLVE</sequence>
<dbReference type="GeneID" id="36630193"/>
<organism evidence="4 5">
    <name type="scientific">Trichoderma harzianum CBS 226.95</name>
    <dbReference type="NCBI Taxonomy" id="983964"/>
    <lineage>
        <taxon>Eukaryota</taxon>
        <taxon>Fungi</taxon>
        <taxon>Dikarya</taxon>
        <taxon>Ascomycota</taxon>
        <taxon>Pezizomycotina</taxon>
        <taxon>Sordariomycetes</taxon>
        <taxon>Hypocreomycetidae</taxon>
        <taxon>Hypocreales</taxon>
        <taxon>Hypocreaceae</taxon>
        <taxon>Trichoderma</taxon>
    </lineage>
</organism>
<evidence type="ECO:0000313" key="5">
    <source>
        <dbReference type="Proteomes" id="UP000241690"/>
    </source>
</evidence>
<dbReference type="EMBL" id="KZ679684">
    <property type="protein sequence ID" value="PTB52368.1"/>
    <property type="molecule type" value="Genomic_DNA"/>
</dbReference>
<evidence type="ECO:0000256" key="3">
    <source>
        <dbReference type="PROSITE-ProRule" id="PRU00023"/>
    </source>
</evidence>
<reference evidence="4 5" key="1">
    <citation type="submission" date="2016-07" db="EMBL/GenBank/DDBJ databases">
        <title>Multiple horizontal gene transfer events from other fungi enriched the ability of initially mycotrophic Trichoderma (Ascomycota) to feed on dead plant biomass.</title>
        <authorList>
            <consortium name="DOE Joint Genome Institute"/>
            <person name="Aerts A."/>
            <person name="Atanasova L."/>
            <person name="Chenthamara K."/>
            <person name="Zhang J."/>
            <person name="Grujic M."/>
            <person name="Henrissat B."/>
            <person name="Kuo A."/>
            <person name="Salamov A."/>
            <person name="Lipzen A."/>
            <person name="Labutti K."/>
            <person name="Barry K."/>
            <person name="Miao Y."/>
            <person name="Rahimi M.J."/>
            <person name="Shen Q."/>
            <person name="Grigoriev I.V."/>
            <person name="Kubicek C.P."/>
            <person name="Druzhinina I.S."/>
        </authorList>
    </citation>
    <scope>NUCLEOTIDE SEQUENCE [LARGE SCALE GENOMIC DNA]</scope>
    <source>
        <strain evidence="4 5">CBS 226.95</strain>
    </source>
</reference>
<name>A0A2T4A5Q9_TRIHA</name>
<dbReference type="InterPro" id="IPR036770">
    <property type="entry name" value="Ankyrin_rpt-contain_sf"/>
</dbReference>
<dbReference type="SUPFAM" id="SSF48403">
    <property type="entry name" value="Ankyrin repeat"/>
    <property type="match status" value="1"/>
</dbReference>
<evidence type="ECO:0000256" key="1">
    <source>
        <dbReference type="ARBA" id="ARBA00022737"/>
    </source>
</evidence>
<dbReference type="RefSeq" id="XP_024772045.1">
    <property type="nucleotide sequence ID" value="XM_024921610.1"/>
</dbReference>
<feature type="repeat" description="ANK" evidence="3">
    <location>
        <begin position="50"/>
        <end position="72"/>
    </location>
</feature>
<proteinExistence type="predicted"/>
<dbReference type="Pfam" id="PF12796">
    <property type="entry name" value="Ank_2"/>
    <property type="match status" value="1"/>
</dbReference>
<feature type="repeat" description="ANK" evidence="3">
    <location>
        <begin position="1"/>
        <end position="19"/>
    </location>
</feature>
<dbReference type="PANTHER" id="PTHR24171">
    <property type="entry name" value="ANKYRIN REPEAT DOMAIN-CONTAINING PROTEIN 39-RELATED"/>
    <property type="match status" value="1"/>
</dbReference>